<dbReference type="EMBL" id="KY612839">
    <property type="protein sequence ID" value="ARM71063.1"/>
    <property type="molecule type" value="Genomic_DNA"/>
</dbReference>
<dbReference type="Proteomes" id="UP000225564">
    <property type="component" value="Segment"/>
</dbReference>
<gene>
    <name evidence="1" type="ORF">pVco5_127</name>
</gene>
<sequence length="41" mass="4744">MTTPILVNGSDYRRVGDEIFLLPVGTQRIMDYIHDLEQCAY</sequence>
<proteinExistence type="predicted"/>
<accession>A0A1W6JUV1</accession>
<evidence type="ECO:0000313" key="2">
    <source>
        <dbReference type="Proteomes" id="UP000225564"/>
    </source>
</evidence>
<reference evidence="1 2" key="1">
    <citation type="submission" date="2017-02" db="EMBL/GenBank/DDBJ databases">
        <title>Comeplete genome sequence of Bacteriophage pVco-5, that infects Vibrio corallilyticus.</title>
        <authorList>
            <person name="Kim H.J."/>
            <person name="Park S.C."/>
        </authorList>
    </citation>
    <scope>NUCLEOTIDE SEQUENCE [LARGE SCALE GENOMIC DNA]</scope>
</reference>
<organism evidence="1 2">
    <name type="scientific">Vibrio phage pVco-5</name>
    <dbReference type="NCBI Taxonomy" id="1965485"/>
    <lineage>
        <taxon>Viruses</taxon>
        <taxon>Duplodnaviria</taxon>
        <taxon>Heunggongvirae</taxon>
        <taxon>Uroviricota</taxon>
        <taxon>Caudoviricetes</taxon>
        <taxon>Schitoviridae</taxon>
        <taxon>Vicoquintavirus</taxon>
        <taxon>Vicoquintavirus Pvco5</taxon>
    </lineage>
</organism>
<evidence type="ECO:0000313" key="1">
    <source>
        <dbReference type="EMBL" id="ARM71063.1"/>
    </source>
</evidence>
<keyword evidence="2" id="KW-1185">Reference proteome</keyword>
<protein>
    <submittedName>
        <fullName evidence="1">Uncharacterized protein</fullName>
    </submittedName>
</protein>
<name>A0A1W6JUV1_9CAUD</name>